<sequence>MSEDDGMSSLSIKTHHMGSKPSPKDGSQDPDFDVGALESIDCGGRDHAGHSGKTKCHKDALHDMNPMSIIEVEGDGELARQGGRTEKRRGGMRACIGARATLCILFVALGVYAAGSLLGQGHAAGEGEQERRWERDRG</sequence>
<reference evidence="3" key="1">
    <citation type="submission" date="2022-07" db="EMBL/GenBank/DDBJ databases">
        <title>Genome analysis of Parmales, a sister group of diatoms, reveals the evolutionary specialization of diatoms from phago-mixotrophs to photoautotrophs.</title>
        <authorList>
            <person name="Ban H."/>
            <person name="Sato S."/>
            <person name="Yoshikawa S."/>
            <person name="Kazumasa Y."/>
            <person name="Nakamura Y."/>
            <person name="Ichinomiya M."/>
            <person name="Saitoh K."/>
            <person name="Sato N."/>
            <person name="Blanc-Mathieu R."/>
            <person name="Endo H."/>
            <person name="Kuwata A."/>
            <person name="Ogata H."/>
        </authorList>
    </citation>
    <scope>NUCLEOTIDE SEQUENCE</scope>
</reference>
<keyword evidence="2" id="KW-0812">Transmembrane</keyword>
<evidence type="ECO:0000313" key="4">
    <source>
        <dbReference type="Proteomes" id="UP001165082"/>
    </source>
</evidence>
<dbReference type="AlphaFoldDB" id="A0A9W7AZ49"/>
<dbReference type="EMBL" id="BRXZ01001745">
    <property type="protein sequence ID" value="GMH77663.1"/>
    <property type="molecule type" value="Genomic_DNA"/>
</dbReference>
<accession>A0A9W7AZ49</accession>
<keyword evidence="2" id="KW-1133">Transmembrane helix</keyword>
<feature type="region of interest" description="Disordered" evidence="1">
    <location>
        <begin position="1"/>
        <end position="60"/>
    </location>
</feature>
<proteinExistence type="predicted"/>
<evidence type="ECO:0000256" key="2">
    <source>
        <dbReference type="SAM" id="Phobius"/>
    </source>
</evidence>
<name>A0A9W7AZ49_9STRA</name>
<dbReference type="Proteomes" id="UP001165082">
    <property type="component" value="Unassembled WGS sequence"/>
</dbReference>
<evidence type="ECO:0000256" key="1">
    <source>
        <dbReference type="SAM" id="MobiDB-lite"/>
    </source>
</evidence>
<feature type="transmembrane region" description="Helical" evidence="2">
    <location>
        <begin position="96"/>
        <end position="115"/>
    </location>
</feature>
<comment type="caution">
    <text evidence="3">The sequence shown here is derived from an EMBL/GenBank/DDBJ whole genome shotgun (WGS) entry which is preliminary data.</text>
</comment>
<evidence type="ECO:0000313" key="3">
    <source>
        <dbReference type="EMBL" id="GMH77663.1"/>
    </source>
</evidence>
<keyword evidence="4" id="KW-1185">Reference proteome</keyword>
<protein>
    <submittedName>
        <fullName evidence="3">Uncharacterized protein</fullName>
    </submittedName>
</protein>
<organism evidence="3 4">
    <name type="scientific">Triparma retinervis</name>
    <dbReference type="NCBI Taxonomy" id="2557542"/>
    <lineage>
        <taxon>Eukaryota</taxon>
        <taxon>Sar</taxon>
        <taxon>Stramenopiles</taxon>
        <taxon>Ochrophyta</taxon>
        <taxon>Bolidophyceae</taxon>
        <taxon>Parmales</taxon>
        <taxon>Triparmaceae</taxon>
        <taxon>Triparma</taxon>
    </lineage>
</organism>
<keyword evidence="2" id="KW-0472">Membrane</keyword>
<gene>
    <name evidence="3" type="ORF">TrRE_jg7070</name>
</gene>